<evidence type="ECO:0000256" key="2">
    <source>
        <dbReference type="ARBA" id="ARBA00022448"/>
    </source>
</evidence>
<dbReference type="OrthoDB" id="9804819at2"/>
<dbReference type="HOGENOM" id="CLU_000604_1_2_9"/>
<gene>
    <name evidence="6" type="ordered locus">BH0179</name>
</gene>
<feature type="domain" description="ABC transporter" evidence="5">
    <location>
        <begin position="5"/>
        <end position="219"/>
    </location>
</feature>
<name>Q9KGC5_HALH5</name>
<comment type="similarity">
    <text evidence="1">Belongs to the ABC transporter superfamily.</text>
</comment>
<dbReference type="PIR" id="C83672">
    <property type="entry name" value="C83672"/>
</dbReference>
<evidence type="ECO:0000256" key="1">
    <source>
        <dbReference type="ARBA" id="ARBA00005417"/>
    </source>
</evidence>
<evidence type="ECO:0000256" key="4">
    <source>
        <dbReference type="ARBA" id="ARBA00022840"/>
    </source>
</evidence>
<dbReference type="InterPro" id="IPR003593">
    <property type="entry name" value="AAA+_ATPase"/>
</dbReference>
<dbReference type="Proteomes" id="UP000001258">
    <property type="component" value="Chromosome"/>
</dbReference>
<dbReference type="InterPro" id="IPR017871">
    <property type="entry name" value="ABC_transporter-like_CS"/>
</dbReference>
<keyword evidence="4 6" id="KW-0067">ATP-binding</keyword>
<dbReference type="SUPFAM" id="SSF52540">
    <property type="entry name" value="P-loop containing nucleoside triphosphate hydrolases"/>
    <property type="match status" value="1"/>
</dbReference>
<reference evidence="6 7" key="1">
    <citation type="journal article" date="2000" name="Nucleic Acids Res.">
        <title>Complete genome sequence of the alkaliphilic bacterium Bacillus halodurans and genomic sequence comparison with Bacillus subtilis.</title>
        <authorList>
            <person name="Takami H."/>
            <person name="Nakasone K."/>
            <person name="Takaki Y."/>
            <person name="Maeno G."/>
            <person name="Sasaki R."/>
            <person name="Masui N."/>
            <person name="Fuji F."/>
            <person name="Hirama C."/>
            <person name="Nakamura Y."/>
            <person name="Ogasawara N."/>
            <person name="Kuhara S."/>
            <person name="Horikoshi K."/>
        </authorList>
    </citation>
    <scope>NUCLEOTIDE SEQUENCE [LARGE SCALE GENOMIC DNA]</scope>
    <source>
        <strain evidence="7">ATCC BAA-125 / DSM 18197 / FERM 7344 / JCM 9153 / C-125</strain>
    </source>
</reference>
<dbReference type="GO" id="GO:0016887">
    <property type="term" value="F:ATP hydrolysis activity"/>
    <property type="evidence" value="ECO:0007669"/>
    <property type="project" value="InterPro"/>
</dbReference>
<dbReference type="Pfam" id="PF00005">
    <property type="entry name" value="ABC_tran"/>
    <property type="match status" value="1"/>
</dbReference>
<dbReference type="InterPro" id="IPR003439">
    <property type="entry name" value="ABC_transporter-like_ATP-bd"/>
</dbReference>
<keyword evidence="3" id="KW-0547">Nucleotide-binding</keyword>
<dbReference type="AlphaFoldDB" id="Q9KGC5"/>
<dbReference type="PROSITE" id="PS00211">
    <property type="entry name" value="ABC_TRANSPORTER_1"/>
    <property type="match status" value="1"/>
</dbReference>
<evidence type="ECO:0000256" key="3">
    <source>
        <dbReference type="ARBA" id="ARBA00022741"/>
    </source>
</evidence>
<evidence type="ECO:0000259" key="5">
    <source>
        <dbReference type="PROSITE" id="PS50893"/>
    </source>
</evidence>
<keyword evidence="7" id="KW-1185">Reference proteome</keyword>
<dbReference type="STRING" id="272558.gene:10726019"/>
<dbReference type="SMART" id="SM00382">
    <property type="entry name" value="AAA"/>
    <property type="match status" value="1"/>
</dbReference>
<accession>Q9KGC5</accession>
<dbReference type="Gene3D" id="3.40.50.300">
    <property type="entry name" value="P-loop containing nucleotide triphosphate hydrolases"/>
    <property type="match status" value="1"/>
</dbReference>
<dbReference type="EMBL" id="BA000004">
    <property type="protein sequence ID" value="BAB03898.1"/>
    <property type="molecule type" value="Genomic_DNA"/>
</dbReference>
<dbReference type="PANTHER" id="PTHR43335">
    <property type="entry name" value="ABC TRANSPORTER, ATP-BINDING PROTEIN"/>
    <property type="match status" value="1"/>
</dbReference>
<protein>
    <submittedName>
        <fullName evidence="6">ABC transporter (ATP-binding protein)</fullName>
    </submittedName>
</protein>
<organism evidence="6 7">
    <name type="scientific">Halalkalibacterium halodurans (strain ATCC BAA-125 / DSM 18197 / FERM 7344 / JCM 9153 / C-125)</name>
    <name type="common">Bacillus halodurans</name>
    <dbReference type="NCBI Taxonomy" id="272558"/>
    <lineage>
        <taxon>Bacteria</taxon>
        <taxon>Bacillati</taxon>
        <taxon>Bacillota</taxon>
        <taxon>Bacilli</taxon>
        <taxon>Bacillales</taxon>
        <taxon>Bacillaceae</taxon>
        <taxon>Halalkalibacterium (ex Joshi et al. 2022)</taxon>
    </lineage>
</organism>
<dbReference type="GO" id="GO:0005524">
    <property type="term" value="F:ATP binding"/>
    <property type="evidence" value="ECO:0007669"/>
    <property type="project" value="UniProtKB-KW"/>
</dbReference>
<dbReference type="RefSeq" id="WP_010896361.1">
    <property type="nucleotide sequence ID" value="NC_002570.2"/>
</dbReference>
<dbReference type="eggNOG" id="COG1131">
    <property type="taxonomic scope" value="Bacteria"/>
</dbReference>
<keyword evidence="2" id="KW-0813">Transport</keyword>
<dbReference type="PANTHER" id="PTHR43335:SF4">
    <property type="entry name" value="ABC TRANSPORTER, ATP-BINDING PROTEIN"/>
    <property type="match status" value="1"/>
</dbReference>
<sequence>METIIEVQNLSKVVKGHHLLKKVQLKIDQPKVYGIVGRNGSGKSVFFKTIAGLLVPTEGTVKVFGEDIGKGKFPKNFGALLDTPGFLGQYSGFRNLKLLSSIKNQVTDEELKEVISFVGLNPDDPRPVRKYSLGMKQRLGIAQAIMEKPKLLILDEPMNGLDESGVHDMRQMILDFKKQGMTILLASHNSEDISILCDVVYQMDNGQLTLKEEHVAVSRG</sequence>
<proteinExistence type="inferred from homology"/>
<dbReference type="KEGG" id="bha:BH0179"/>
<dbReference type="InterPro" id="IPR027417">
    <property type="entry name" value="P-loop_NTPase"/>
</dbReference>
<dbReference type="PROSITE" id="PS50893">
    <property type="entry name" value="ABC_TRANSPORTER_2"/>
    <property type="match status" value="1"/>
</dbReference>
<evidence type="ECO:0000313" key="7">
    <source>
        <dbReference type="Proteomes" id="UP000001258"/>
    </source>
</evidence>
<evidence type="ECO:0000313" key="6">
    <source>
        <dbReference type="EMBL" id="BAB03898.1"/>
    </source>
</evidence>